<dbReference type="GO" id="GO:0005975">
    <property type="term" value="P:carbohydrate metabolic process"/>
    <property type="evidence" value="ECO:0007669"/>
    <property type="project" value="InterPro"/>
</dbReference>
<dbReference type="CDD" id="cd11338">
    <property type="entry name" value="AmyAc_CMD"/>
    <property type="match status" value="1"/>
</dbReference>
<accession>A0A3G8ZPV7</accession>
<feature type="domain" description="Glycosyl hydrolase family 13 catalytic" evidence="4">
    <location>
        <begin position="134"/>
        <end position="520"/>
    </location>
</feature>
<keyword evidence="2" id="KW-0326">Glycosidase</keyword>
<dbReference type="InterPro" id="IPR017853">
    <property type="entry name" value="GH"/>
</dbReference>
<dbReference type="KEGG" id="nak:EH165_00485"/>
<dbReference type="PANTHER" id="PTHR10357">
    <property type="entry name" value="ALPHA-AMYLASE FAMILY MEMBER"/>
    <property type="match status" value="1"/>
</dbReference>
<gene>
    <name evidence="5" type="ORF">EH165_00485</name>
</gene>
<dbReference type="Proteomes" id="UP000268084">
    <property type="component" value="Chromosome"/>
</dbReference>
<dbReference type="OrthoDB" id="9043248at2"/>
<reference evidence="5 6" key="1">
    <citation type="submission" date="2018-11" db="EMBL/GenBank/DDBJ databases">
        <authorList>
            <person name="Da X."/>
        </authorList>
    </citation>
    <scope>NUCLEOTIDE SEQUENCE [LARGE SCALE GENOMIC DNA]</scope>
    <source>
        <strain evidence="5 6">S14-144</strain>
    </source>
</reference>
<keyword evidence="6" id="KW-1185">Reference proteome</keyword>
<evidence type="ECO:0000256" key="2">
    <source>
        <dbReference type="ARBA" id="ARBA00023295"/>
    </source>
</evidence>
<dbReference type="InterPro" id="IPR004185">
    <property type="entry name" value="Glyco_hydro_13_lg-like_dom"/>
</dbReference>
<evidence type="ECO:0000259" key="4">
    <source>
        <dbReference type="SMART" id="SM00642"/>
    </source>
</evidence>
<dbReference type="PANTHER" id="PTHR10357:SF210">
    <property type="entry name" value="MALTODEXTRIN GLUCOSIDASE"/>
    <property type="match status" value="1"/>
</dbReference>
<feature type="region of interest" description="Disordered" evidence="3">
    <location>
        <begin position="1"/>
        <end position="24"/>
    </location>
</feature>
<name>A0A3G8ZPV7_9ACTN</name>
<dbReference type="Pfam" id="PF00128">
    <property type="entry name" value="Alpha-amylase"/>
    <property type="match status" value="1"/>
</dbReference>
<dbReference type="AlphaFoldDB" id="A0A3G8ZPV7"/>
<protein>
    <submittedName>
        <fullName evidence="5">Glycoside hydrolase family 13 protein</fullName>
    </submittedName>
</protein>
<sequence>MPPIAARLGPHHDGSSLYVGDSTPRLGDRVPVRVRVPSGSGVDAVRIRAIRDAEPTLVQAKRDGGDDHEDWFTADVEVHNPDTRYRIQLDRGLQGYSWLNGTGEHYRDIPDAHDFRLTTHDPGPDWARDAVVYQVFPDRFARSGASRELPGWAVPAEWDDAVIHQGSQTPLQFFGGDLDGIRNKLSHLKSVGVTALYLTPIFPGGSNHRYNASSFAEVDPLLGGDAALARLARACHESGLHIVGDLTTNHSGDDHPWFELAKQGPDALERSFYYMDKNGDYISWLGVPSLPKFDLASQELRDRMFGTGDSVVSRWLRPPFDLDGWRIDVANMTGRQGEYDHGREVARLIRRTLDEVRPDSVLIAEYTSDFTADLDGAGWQGSMNYAGFAGPVWSWLQSAAHEKSVQGNPNRTARRSGQSTVATMREFAAAVPWKVAARHWNLASSHDTARIRTIAGTPEMVRVAAGLLFTYLGTPMVFAGDEIGLEGTNGEDSRRTMPWDRPEDWDQETLAVYRDLIAVRHAHPALRRGGLRWVVQTDDAIGYLRETADERILVVVARSRWQGALLPGGLVYQSAETLYGEVSLVVDGSGVLIPGEGPGVGIWRLT</sequence>
<dbReference type="Gene3D" id="3.20.20.80">
    <property type="entry name" value="Glycosidases"/>
    <property type="match status" value="1"/>
</dbReference>
<evidence type="ECO:0000256" key="1">
    <source>
        <dbReference type="ARBA" id="ARBA00022801"/>
    </source>
</evidence>
<evidence type="ECO:0000313" key="5">
    <source>
        <dbReference type="EMBL" id="AZI59300.1"/>
    </source>
</evidence>
<dbReference type="EMBL" id="CP034170">
    <property type="protein sequence ID" value="AZI59300.1"/>
    <property type="molecule type" value="Genomic_DNA"/>
</dbReference>
<dbReference type="CDD" id="cd02857">
    <property type="entry name" value="E_set_CDase_PDE_N"/>
    <property type="match status" value="1"/>
</dbReference>
<organism evidence="5 6">
    <name type="scientific">Nakamurella antarctica</name>
    <dbReference type="NCBI Taxonomy" id="1902245"/>
    <lineage>
        <taxon>Bacteria</taxon>
        <taxon>Bacillati</taxon>
        <taxon>Actinomycetota</taxon>
        <taxon>Actinomycetes</taxon>
        <taxon>Nakamurellales</taxon>
        <taxon>Nakamurellaceae</taxon>
        <taxon>Nakamurella</taxon>
    </lineage>
</organism>
<dbReference type="SMART" id="SM00642">
    <property type="entry name" value="Aamy"/>
    <property type="match status" value="1"/>
</dbReference>
<dbReference type="InterPro" id="IPR006047">
    <property type="entry name" value="GH13_cat_dom"/>
</dbReference>
<evidence type="ECO:0000313" key="6">
    <source>
        <dbReference type="Proteomes" id="UP000268084"/>
    </source>
</evidence>
<evidence type="ECO:0000256" key="3">
    <source>
        <dbReference type="SAM" id="MobiDB-lite"/>
    </source>
</evidence>
<dbReference type="GO" id="GO:0004553">
    <property type="term" value="F:hydrolase activity, hydrolyzing O-glycosyl compounds"/>
    <property type="evidence" value="ECO:0007669"/>
    <property type="project" value="InterPro"/>
</dbReference>
<keyword evidence="1 5" id="KW-0378">Hydrolase</keyword>
<dbReference type="SUPFAM" id="SSF51445">
    <property type="entry name" value="(Trans)glycosidases"/>
    <property type="match status" value="1"/>
</dbReference>
<proteinExistence type="predicted"/>
<reference evidence="5 6" key="2">
    <citation type="submission" date="2018-12" db="EMBL/GenBank/DDBJ databases">
        <title>Nakamurella antarcticus sp. nov., isolated from Antarctica South Shetland Islands soil.</title>
        <authorList>
            <person name="Peng F."/>
        </authorList>
    </citation>
    <scope>NUCLEOTIDE SEQUENCE [LARGE SCALE GENOMIC DNA]</scope>
    <source>
        <strain evidence="5 6">S14-144</strain>
    </source>
</reference>